<dbReference type="InterPro" id="IPR005531">
    <property type="entry name" value="Asp23"/>
</dbReference>
<dbReference type="AlphaFoldDB" id="A0A846RWG6"/>
<keyword evidence="4" id="KW-1185">Reference proteome</keyword>
<comment type="similarity">
    <text evidence="1">Belongs to the asp23 family.</text>
</comment>
<proteinExistence type="inferred from homology"/>
<evidence type="ECO:0000313" key="3">
    <source>
        <dbReference type="EMBL" id="NJC24517.1"/>
    </source>
</evidence>
<dbReference type="RefSeq" id="WP_167995747.1">
    <property type="nucleotide sequence ID" value="NZ_JAATJL010000001.1"/>
</dbReference>
<dbReference type="Pfam" id="PF03780">
    <property type="entry name" value="Asp23"/>
    <property type="match status" value="1"/>
</dbReference>
<evidence type="ECO:0000256" key="1">
    <source>
        <dbReference type="ARBA" id="ARBA00005721"/>
    </source>
</evidence>
<sequence>MDNDKPTRPAAAPSTPQPGTAPHTAVTAQDTTAVDNLPQAAQGKTTIAETAVAKVAAIAARNVPGVYALGSGTGRALGALRDVVGASDIAQGVHVEVGEIQVAVDVNLIAEYGHPLTNVADQVRAAVFTSVGELVGLQVIEVNVEINDVHVPGLNDPKSNEKPRPAAS</sequence>
<feature type="region of interest" description="Disordered" evidence="2">
    <location>
        <begin position="1"/>
        <end position="24"/>
    </location>
</feature>
<dbReference type="EMBL" id="JAATJL010000001">
    <property type="protein sequence ID" value="NJC24517.1"/>
    <property type="molecule type" value="Genomic_DNA"/>
</dbReference>
<dbReference type="PANTHER" id="PTHR34297">
    <property type="entry name" value="HYPOTHETICAL CYTOSOLIC PROTEIN-RELATED"/>
    <property type="match status" value="1"/>
</dbReference>
<accession>A0A846RWG6</accession>
<organism evidence="3 4">
    <name type="scientific">Arthrobacter pigmenti</name>
    <dbReference type="NCBI Taxonomy" id="271432"/>
    <lineage>
        <taxon>Bacteria</taxon>
        <taxon>Bacillati</taxon>
        <taxon>Actinomycetota</taxon>
        <taxon>Actinomycetes</taxon>
        <taxon>Micrococcales</taxon>
        <taxon>Micrococcaceae</taxon>
        <taxon>Arthrobacter</taxon>
    </lineage>
</organism>
<name>A0A846RWG6_9MICC</name>
<dbReference type="Proteomes" id="UP000547458">
    <property type="component" value="Unassembled WGS sequence"/>
</dbReference>
<gene>
    <name evidence="3" type="ORF">BJ994_003593</name>
</gene>
<protein>
    <submittedName>
        <fullName evidence="3">Putative alkaline shock family protein YloU</fullName>
    </submittedName>
</protein>
<reference evidence="3 4" key="1">
    <citation type="submission" date="2020-03" db="EMBL/GenBank/DDBJ databases">
        <title>Sequencing the genomes of 1000 actinobacteria strains.</title>
        <authorList>
            <person name="Klenk H.-P."/>
        </authorList>
    </citation>
    <scope>NUCLEOTIDE SEQUENCE [LARGE SCALE GENOMIC DNA]</scope>
    <source>
        <strain evidence="3 4">DSM 16403</strain>
    </source>
</reference>
<evidence type="ECO:0000256" key="2">
    <source>
        <dbReference type="SAM" id="MobiDB-lite"/>
    </source>
</evidence>
<dbReference type="PANTHER" id="PTHR34297:SF3">
    <property type="entry name" value="ALKALINE SHOCK PROTEIN 23"/>
    <property type="match status" value="1"/>
</dbReference>
<evidence type="ECO:0000313" key="4">
    <source>
        <dbReference type="Proteomes" id="UP000547458"/>
    </source>
</evidence>
<comment type="caution">
    <text evidence="3">The sequence shown here is derived from an EMBL/GenBank/DDBJ whole genome shotgun (WGS) entry which is preliminary data.</text>
</comment>